<dbReference type="PANTHER" id="PTHR46361:SF3">
    <property type="entry name" value="ELECTRON CARRIER_ PROTEIN DISULFIDE OXIDOREDUCTASE"/>
    <property type="match status" value="1"/>
</dbReference>
<feature type="compositionally biased region" description="Low complexity" evidence="1">
    <location>
        <begin position="684"/>
        <end position="700"/>
    </location>
</feature>
<keyword evidence="5" id="KW-1185">Reference proteome</keyword>
<dbReference type="InterPro" id="IPR006869">
    <property type="entry name" value="DUF547"/>
</dbReference>
<feature type="compositionally biased region" description="Basic residues" evidence="1">
    <location>
        <begin position="781"/>
        <end position="792"/>
    </location>
</feature>
<feature type="region of interest" description="Disordered" evidence="1">
    <location>
        <begin position="1156"/>
        <end position="1192"/>
    </location>
</feature>
<feature type="compositionally biased region" description="Low complexity" evidence="1">
    <location>
        <begin position="765"/>
        <end position="776"/>
    </location>
</feature>
<feature type="compositionally biased region" description="Basic and acidic residues" evidence="1">
    <location>
        <begin position="1161"/>
        <end position="1181"/>
    </location>
</feature>
<name>A0A9W7LAT6_9STRA</name>
<sequence>MMFRSNPPDPRYSHIFQGKQRMFEFQFQGEFKKLPMSQVYLGVSFRRPVSMGIVQRAVVGAGLSWVKKVNKGFHYNLDGSNGELPHVAFPLIYAMDRFVATPSNSPAPPLGVHIHEDEDAAKARKKGAKGTFSGFELNKTYTLALWSSYVDWVKWRVVNLPGVRAFGMGSVSGNQPLEFTLYELESEIERAKSSPATADREPKYHRRDDMRVYCSVEMSSDGITQGGRGEDYGRTHRTEGSEDEEDEQSIGGDESESSDEDDGAGPGGGESDSDEVGIFVRSCEPVALREYVSDSGANQPCLIDGGGFAVLQSGSPTEGIGFVKVDSPDGSKVTSRKIRDGDVVMVRLRVKGEGGAGFKYLSTHRGWWLKWVTSPPKHNGSFVVVMGDGGGKGGGGGRGGEAGGEGGDAEGEELMSVGRGFRLRHLRWKDYGVGVGGQSNAKYGGRMLGLLKVSSSKSSSGPSASDDGPPGIDDEVHPSNSSKPKKPWMDPITFCAYHYEIAAPTLSSSLPLSPSGGVASSGEKNAMDFSSMSIDVPAWVEVMHRTKRKRILAYVVRAVPREDGEDGNSNERKAFISLRTGGDLAPILQLRRSSVVEDARSRVKAGGKKGAAEEVKVMDEQFGVPAQSDTKDVSSSATSSDRAATPEPNSSSFSGSSQSTPNSPPEYDDEEDGSDISSPQYFNSRHSFNSSSSSSIQSECSFDEEEESSCSSSFCGSENYHSSPSTIVSEGEAYVEERRRRRGFARTRVSNDVDDTIPTKMEIQLSSLPSSRSSSPDIPKHSYKNKAKKTAKRATSMVGRSSLVIGKGLGNATKGIGKGSFKVGKETFRATKKVVKKLTPKTPGAPSAHTTPTFAMKPAFKSNRGSKGFSNDGLDHAKVLLLGSPAESRKKKRRKRRKKKKKTKVETDNDSSESQRHSSAVPVGNAKLRMSKPAANQNAPDQSTRILSSFIKEMRESNKDRTMDILCAQLQRSSELDAWFLQGGAAELGVVVPLQSSKGPKPTYEGVCARGLWESHWREEYCCIYDTHVSFFAPLGKKPVFFLHHRDILGVRLNRMLSSSQSPVPGLSTIAIDTPGRVTYLAFLNEEKVQAFAAQLKVATFRFGSDGLDLNDTTPASDPRENFVLKSGQWAGVAGSNKNSKRLVLNARKMRFDGCTMGKGEGAKTERGGGAEEGQKKDEGGKSGMGGNAASDGVKEANAEASGVVEDYADFTETLLEDALALSTESSLEDLIQFLNKSSCLRNMKINKLDFEAEETVVIFVNIYHCLLQHALLLLGPPSKHSVSHFMRCVCYEIGSDVFSLTELEHCVIRGKLSPPSSNRNIFVEPAKSSEGFRKYSLACVDARINFVLHSGLSNSGKVSILTSKTPLSRQLNDIATKQIERVMKVDNNRRVVILPEVCKIYRDDFGDDNVACLKYLLRFLTKQNWEAVSWVLVEKEKGKEIKFKHAQAGEFVSGLTRERL</sequence>
<dbReference type="InterPro" id="IPR013897">
    <property type="entry name" value="Duc1"/>
</dbReference>
<feature type="domain" description="DUF547" evidence="2">
    <location>
        <begin position="1252"/>
        <end position="1376"/>
    </location>
</feature>
<feature type="region of interest" description="Disordered" evidence="1">
    <location>
        <begin position="389"/>
        <end position="410"/>
    </location>
</feature>
<feature type="compositionally biased region" description="Low complexity" evidence="1">
    <location>
        <begin position="709"/>
        <end position="718"/>
    </location>
</feature>
<feature type="compositionally biased region" description="Acidic residues" evidence="1">
    <location>
        <begin position="241"/>
        <end position="263"/>
    </location>
</feature>
<evidence type="ECO:0000313" key="4">
    <source>
        <dbReference type="EMBL" id="GMI43776.1"/>
    </source>
</evidence>
<dbReference type="Pfam" id="PF04784">
    <property type="entry name" value="DUF547"/>
    <property type="match status" value="1"/>
</dbReference>
<evidence type="ECO:0000259" key="2">
    <source>
        <dbReference type="Pfam" id="PF04784"/>
    </source>
</evidence>
<dbReference type="Proteomes" id="UP001165065">
    <property type="component" value="Unassembled WGS sequence"/>
</dbReference>
<feature type="compositionally biased region" description="Polar residues" evidence="1">
    <location>
        <begin position="719"/>
        <end position="728"/>
    </location>
</feature>
<dbReference type="EMBL" id="BRYA01001461">
    <property type="protein sequence ID" value="GMI43776.1"/>
    <property type="molecule type" value="Genomic_DNA"/>
</dbReference>
<evidence type="ECO:0000256" key="1">
    <source>
        <dbReference type="SAM" id="MobiDB-lite"/>
    </source>
</evidence>
<feature type="region of interest" description="Disordered" evidence="1">
    <location>
        <begin position="595"/>
        <end position="798"/>
    </location>
</feature>
<feature type="compositionally biased region" description="Basic residues" evidence="1">
    <location>
        <begin position="889"/>
        <end position="903"/>
    </location>
</feature>
<feature type="region of interest" description="Disordered" evidence="1">
    <location>
        <begin position="217"/>
        <end position="276"/>
    </location>
</feature>
<feature type="compositionally biased region" description="Low complexity" evidence="1">
    <location>
        <begin position="633"/>
        <end position="661"/>
    </location>
</feature>
<dbReference type="PANTHER" id="PTHR46361">
    <property type="entry name" value="ELECTRON CARRIER/ PROTEIN DISULFIDE OXIDOREDUCTASE"/>
    <property type="match status" value="1"/>
</dbReference>
<protein>
    <recommendedName>
        <fullName evidence="6">DUF547 domain-containing protein</fullName>
    </recommendedName>
</protein>
<comment type="caution">
    <text evidence="4">The sequence shown here is derived from an EMBL/GenBank/DDBJ whole genome shotgun (WGS) entry which is preliminary data.</text>
</comment>
<evidence type="ECO:0000259" key="3">
    <source>
        <dbReference type="Pfam" id="PF08588"/>
    </source>
</evidence>
<feature type="region of interest" description="Disordered" evidence="1">
    <location>
        <begin position="835"/>
        <end position="924"/>
    </location>
</feature>
<accession>A0A9W7LAT6</accession>
<dbReference type="Pfam" id="PF08588">
    <property type="entry name" value="Duc1"/>
    <property type="match status" value="1"/>
</dbReference>
<organism evidence="4 5">
    <name type="scientific">Triparma columacea</name>
    <dbReference type="NCBI Taxonomy" id="722753"/>
    <lineage>
        <taxon>Eukaryota</taxon>
        <taxon>Sar</taxon>
        <taxon>Stramenopiles</taxon>
        <taxon>Ochrophyta</taxon>
        <taxon>Bolidophyceae</taxon>
        <taxon>Parmales</taxon>
        <taxon>Triparmaceae</taxon>
        <taxon>Triparma</taxon>
    </lineage>
</organism>
<feature type="compositionally biased region" description="Basic and acidic residues" evidence="1">
    <location>
        <begin position="228"/>
        <end position="240"/>
    </location>
</feature>
<evidence type="ECO:0008006" key="6">
    <source>
        <dbReference type="Google" id="ProtNLM"/>
    </source>
</evidence>
<proteinExistence type="predicted"/>
<feature type="region of interest" description="Disordered" evidence="1">
    <location>
        <begin position="454"/>
        <end position="487"/>
    </location>
</feature>
<dbReference type="OrthoDB" id="71430at2759"/>
<gene>
    <name evidence="4" type="ORF">TrCOL_g12213</name>
</gene>
<reference evidence="5" key="1">
    <citation type="journal article" date="2023" name="Commun. Biol.">
        <title>Genome analysis of Parmales, the sister group of diatoms, reveals the evolutionary specialization of diatoms from phago-mixotrophs to photoautotrophs.</title>
        <authorList>
            <person name="Ban H."/>
            <person name="Sato S."/>
            <person name="Yoshikawa S."/>
            <person name="Yamada K."/>
            <person name="Nakamura Y."/>
            <person name="Ichinomiya M."/>
            <person name="Sato N."/>
            <person name="Blanc-Mathieu R."/>
            <person name="Endo H."/>
            <person name="Kuwata A."/>
            <person name="Ogata H."/>
        </authorList>
    </citation>
    <scope>NUCLEOTIDE SEQUENCE [LARGE SCALE GENOMIC DNA]</scope>
</reference>
<evidence type="ECO:0000313" key="5">
    <source>
        <dbReference type="Proteomes" id="UP001165065"/>
    </source>
</evidence>
<feature type="compositionally biased region" description="Low complexity" evidence="1">
    <location>
        <begin position="454"/>
        <end position="471"/>
    </location>
</feature>
<feature type="compositionally biased region" description="Basic and acidic residues" evidence="1">
    <location>
        <begin position="610"/>
        <end position="619"/>
    </location>
</feature>
<feature type="domain" description="Domain of unknown function at the cortex 1" evidence="3">
    <location>
        <begin position="6"/>
        <end position="187"/>
    </location>
</feature>
<feature type="compositionally biased region" description="Gly residues" evidence="1">
    <location>
        <begin position="389"/>
        <end position="406"/>
    </location>
</feature>